<dbReference type="Proteomes" id="UP000632273">
    <property type="component" value="Unassembled WGS sequence"/>
</dbReference>
<reference evidence="3" key="1">
    <citation type="journal article" date="2019" name="Int. J. Syst. Evol. Microbiol.">
        <title>The Global Catalogue of Microorganisms (GCM) 10K type strain sequencing project: providing services to taxonomists for standard genome sequencing and annotation.</title>
        <authorList>
            <consortium name="The Broad Institute Genomics Platform"/>
            <consortium name="The Broad Institute Genome Sequencing Center for Infectious Disease"/>
            <person name="Wu L."/>
            <person name="Ma J."/>
        </authorList>
    </citation>
    <scope>NUCLEOTIDE SEQUENCE [LARGE SCALE GENOMIC DNA]</scope>
    <source>
        <strain evidence="3">CGMCC 1.15197</strain>
    </source>
</reference>
<dbReference type="InterPro" id="IPR024618">
    <property type="entry name" value="DUF3857"/>
</dbReference>
<gene>
    <name evidence="2" type="ORF">GCM10011383_35600</name>
</gene>
<evidence type="ECO:0000313" key="2">
    <source>
        <dbReference type="EMBL" id="GGF20782.1"/>
    </source>
</evidence>
<protein>
    <recommendedName>
        <fullName evidence="1">DUF3857 domain-containing protein</fullName>
    </recommendedName>
</protein>
<evidence type="ECO:0000313" key="3">
    <source>
        <dbReference type="Proteomes" id="UP000632273"/>
    </source>
</evidence>
<dbReference type="RefSeq" id="WP_188815375.1">
    <property type="nucleotide sequence ID" value="NZ_BMHT01000006.1"/>
</dbReference>
<dbReference type="Gene3D" id="3.10.620.30">
    <property type="match status" value="1"/>
</dbReference>
<organism evidence="2 3">
    <name type="scientific">Hymenobacter cavernae</name>
    <dbReference type="NCBI Taxonomy" id="2044852"/>
    <lineage>
        <taxon>Bacteria</taxon>
        <taxon>Pseudomonadati</taxon>
        <taxon>Bacteroidota</taxon>
        <taxon>Cytophagia</taxon>
        <taxon>Cytophagales</taxon>
        <taxon>Hymenobacteraceae</taxon>
        <taxon>Hymenobacter</taxon>
    </lineage>
</organism>
<keyword evidence="3" id="KW-1185">Reference proteome</keyword>
<dbReference type="Gene3D" id="2.60.120.1130">
    <property type="match status" value="1"/>
</dbReference>
<sequence>MFRYLSGISLLLLTLTTNSYGQAPKLKDPIQFGEVTAADFATVAPTSRPDSAAPAEILCDFGKSRIEGAREKFQVIFERVARIRILRKAGYEWATVQVPLYVKDNEVEELQKLKGITYNLVDGNLVKDKLDISKAGFKEVIDKNHRLYSFTLPNVREGSIIEFSYTIKSDFVFNLQDWQFQHDVPVRWSEYRATLPQFFRYKQTIRGYLPFAVQETQAVPYSTSYSEDAKDGFGNRLTMNSGHNAVITGQALQCRWVLQNAPAFREEPFMTTARDYIRSVNFELSGSDFSRSGNDYHDVTGTWEKIADNLQKEELFGALLKQNAPLGAEAQALQKAAASPAERAAAVLALVQQQVKYNGQERIYASQSLRKVCEQHLGSSSDVNLLLVQTLRAAGLEANPLLLSTRRHGRIQTNLPEQSQFNYVIAHVALPDKSDLLLDATEPLLPAGVLPERCLNGEGRLIATTGRWVPLVPAKRYVQFTTAQLALDDKGGLQGKLHLEYDGYAGLEARKQVLALGESTYQTQLTRRWSDWRFTGPLVLQGLQDPSKILQADLPLALPAPETPAALLYLPLAQTLGQLTNPFKHEERQFPVDFSMPHEYMQMVTLTLPTSYVVQEKPANVVLALPNNGGKFLYSVTQPTPSTLQIISRLQLLKSVYSPDEYGALREFYNRAIAKHAEMLVLQHK</sequence>
<name>A0ABQ1UK82_9BACT</name>
<evidence type="ECO:0000259" key="1">
    <source>
        <dbReference type="Pfam" id="PF12969"/>
    </source>
</evidence>
<accession>A0ABQ1UK82</accession>
<comment type="caution">
    <text evidence="2">The sequence shown here is derived from an EMBL/GenBank/DDBJ whole genome shotgun (WGS) entry which is preliminary data.</text>
</comment>
<proteinExistence type="predicted"/>
<dbReference type="Gene3D" id="2.60.40.3140">
    <property type="match status" value="1"/>
</dbReference>
<dbReference type="Pfam" id="PF12969">
    <property type="entry name" value="DUF3857"/>
    <property type="match status" value="1"/>
</dbReference>
<dbReference type="EMBL" id="BMHT01000006">
    <property type="protein sequence ID" value="GGF20782.1"/>
    <property type="molecule type" value="Genomic_DNA"/>
</dbReference>
<feature type="domain" description="DUF3857" evidence="1">
    <location>
        <begin position="82"/>
        <end position="203"/>
    </location>
</feature>